<evidence type="ECO:0000313" key="4">
    <source>
        <dbReference type="Proteomes" id="UP000032300"/>
    </source>
</evidence>
<reference evidence="3 4" key="1">
    <citation type="journal article" date="2015" name="Int. J. Syst. Evol. Microbiol.">
        <title>Sphingomonas hengshuiensis sp. nov., isolated from lake wetland.</title>
        <authorList>
            <person name="Wei S."/>
            <person name="Wang T."/>
            <person name="Liu H."/>
            <person name="Zhang C."/>
            <person name="Guo J."/>
            <person name="Wang Q."/>
            <person name="Liang K."/>
            <person name="Zhang Z."/>
        </authorList>
    </citation>
    <scope>NUCLEOTIDE SEQUENCE [LARGE SCALE GENOMIC DNA]</scope>
    <source>
        <strain evidence="3 4">WHSC-8</strain>
    </source>
</reference>
<feature type="domain" description="Putative auto-transporter adhesin head GIN" evidence="2">
    <location>
        <begin position="41"/>
        <end position="223"/>
    </location>
</feature>
<organism evidence="3 4">
    <name type="scientific">Sphingomonas hengshuiensis</name>
    <dbReference type="NCBI Taxonomy" id="1609977"/>
    <lineage>
        <taxon>Bacteria</taxon>
        <taxon>Pseudomonadati</taxon>
        <taxon>Pseudomonadota</taxon>
        <taxon>Alphaproteobacteria</taxon>
        <taxon>Sphingomonadales</taxon>
        <taxon>Sphingomonadaceae</taxon>
        <taxon>Sphingomonas</taxon>
    </lineage>
</organism>
<dbReference type="Pfam" id="PF10988">
    <property type="entry name" value="DUF2807"/>
    <property type="match status" value="1"/>
</dbReference>
<feature type="chain" id="PRO_5031360034" description="Putative auto-transporter adhesin head GIN domain-containing protein" evidence="1">
    <location>
        <begin position="20"/>
        <end position="239"/>
    </location>
</feature>
<dbReference type="AlphaFoldDB" id="A0A7U5BG47"/>
<keyword evidence="4" id="KW-1185">Reference proteome</keyword>
<keyword evidence="1" id="KW-0732">Signal</keyword>
<dbReference type="InterPro" id="IPR021255">
    <property type="entry name" value="DUF2807"/>
</dbReference>
<dbReference type="RefSeq" id="WP_044336618.1">
    <property type="nucleotide sequence ID" value="NZ_CP010836.1"/>
</dbReference>
<name>A0A7U5BG47_9SPHN</name>
<evidence type="ECO:0000256" key="1">
    <source>
        <dbReference type="SAM" id="SignalP"/>
    </source>
</evidence>
<dbReference type="Gene3D" id="2.160.20.120">
    <property type="match status" value="1"/>
</dbReference>
<proteinExistence type="predicted"/>
<dbReference type="KEGG" id="sphi:TS85_18685"/>
<accession>A0A7U5BG47</accession>
<dbReference type="OrthoDB" id="7841570at2"/>
<feature type="signal peptide" evidence="1">
    <location>
        <begin position="1"/>
        <end position="19"/>
    </location>
</feature>
<dbReference type="EMBL" id="CP010836">
    <property type="protein sequence ID" value="AJP74646.1"/>
    <property type="molecule type" value="Genomic_DNA"/>
</dbReference>
<protein>
    <recommendedName>
        <fullName evidence="2">Putative auto-transporter adhesin head GIN domain-containing protein</fullName>
    </recommendedName>
</protein>
<dbReference type="Proteomes" id="UP000032300">
    <property type="component" value="Chromosome"/>
</dbReference>
<gene>
    <name evidence="3" type="ORF">TS85_18685</name>
</gene>
<evidence type="ECO:0000313" key="3">
    <source>
        <dbReference type="EMBL" id="AJP74646.1"/>
    </source>
</evidence>
<sequence length="239" mass="23208">MHKLLIVALLPLAACQSNAEKAEAASPSGPGATRSYAATGFTGVDLRGSDSVDVKPGAAFSVVAEGDPKVLDLLEIIVVGDTLRVGRKRSATNWAWGSDKGARIHVVMPRLQSASVGGSGDLVVERAQGDFTGAVSGSGDLDVRRLDGGAADLSVAGSGTLKIAGTAAKLKANVAGSGDIEAAGLVASGAQVSIAGSGNVAATVKGAAAVSLVGSGDATLTGGAQCSVSAVGSGEAHCS</sequence>
<evidence type="ECO:0000259" key="2">
    <source>
        <dbReference type="Pfam" id="PF10988"/>
    </source>
</evidence>
<reference evidence="3 4" key="2">
    <citation type="submission" date="2015-02" db="EMBL/GenBank/DDBJ databases">
        <title>The complete genome of Sphingomonas hengshuiensis sp. WHSC-8 isolated from soil of Hengshui Lake.</title>
        <authorList>
            <person name="Wei S."/>
            <person name="Guo J."/>
            <person name="Su C."/>
            <person name="Wu R."/>
            <person name="Zhang Z."/>
            <person name="Liang K."/>
            <person name="Li H."/>
            <person name="Wang T."/>
            <person name="Liu H."/>
            <person name="Zhang C."/>
            <person name="Li Z."/>
            <person name="Wang Q."/>
            <person name="Meng J."/>
        </authorList>
    </citation>
    <scope>NUCLEOTIDE SEQUENCE [LARGE SCALE GENOMIC DNA]</scope>
    <source>
        <strain evidence="3 4">WHSC-8</strain>
    </source>
</reference>